<dbReference type="Proteomes" id="UP000679307">
    <property type="component" value="Chromosome"/>
</dbReference>
<accession>A0ABX8EP87</accession>
<dbReference type="NCBIfam" id="TIGR03083">
    <property type="entry name" value="maleylpyruvate isomerase family mycothiol-dependent enzyme"/>
    <property type="match status" value="1"/>
</dbReference>
<reference evidence="1 2" key="1">
    <citation type="submission" date="2021-05" db="EMBL/GenBank/DDBJ databases">
        <title>Complete genome of Nocardioides aquaticus KCTC 9944T isolated from meromictic and hypersaline Ekho Lake, Antarctica.</title>
        <authorList>
            <person name="Hwang K."/>
            <person name="Kim K.M."/>
            <person name="Choe H."/>
        </authorList>
    </citation>
    <scope>NUCLEOTIDE SEQUENCE [LARGE SCALE GENOMIC DNA]</scope>
    <source>
        <strain evidence="1 2">KCTC 9944</strain>
    </source>
</reference>
<dbReference type="EMBL" id="CP075371">
    <property type="protein sequence ID" value="QVT81541.1"/>
    <property type="molecule type" value="Genomic_DNA"/>
</dbReference>
<dbReference type="InterPro" id="IPR017517">
    <property type="entry name" value="Maleyloyr_isom"/>
</dbReference>
<evidence type="ECO:0000313" key="2">
    <source>
        <dbReference type="Proteomes" id="UP000679307"/>
    </source>
</evidence>
<evidence type="ECO:0000313" key="1">
    <source>
        <dbReference type="EMBL" id="QVT81541.1"/>
    </source>
</evidence>
<protein>
    <recommendedName>
        <fullName evidence="3">TIGR03086 family protein</fullName>
    </recommendedName>
</protein>
<keyword evidence="2" id="KW-1185">Reference proteome</keyword>
<dbReference type="InterPro" id="IPR034660">
    <property type="entry name" value="DinB/YfiT-like"/>
</dbReference>
<name>A0ABX8EP87_9ACTN</name>
<gene>
    <name evidence="1" type="ORF">ENKNEFLB_03951</name>
</gene>
<evidence type="ECO:0008006" key="3">
    <source>
        <dbReference type="Google" id="ProtNLM"/>
    </source>
</evidence>
<proteinExistence type="predicted"/>
<dbReference type="SUPFAM" id="SSF109854">
    <property type="entry name" value="DinB/YfiT-like putative metalloenzymes"/>
    <property type="match status" value="1"/>
</dbReference>
<organism evidence="1 2">
    <name type="scientific">Nocardioides aquaticus</name>
    <dbReference type="NCBI Taxonomy" id="160826"/>
    <lineage>
        <taxon>Bacteria</taxon>
        <taxon>Bacillati</taxon>
        <taxon>Actinomycetota</taxon>
        <taxon>Actinomycetes</taxon>
        <taxon>Propionibacteriales</taxon>
        <taxon>Nocardioidaceae</taxon>
        <taxon>Nocardioides</taxon>
    </lineage>
</organism>
<dbReference type="RefSeq" id="WP_214056906.1">
    <property type="nucleotide sequence ID" value="NZ_BAAAHS010000103.1"/>
</dbReference>
<sequence>MHPALAQHLADADRFSTTVTAVDRAAAWSSPSPCEDWDAAAVLDHVVDTQRDFLAQRGVDTGPRPTGGPAAVWGEHQELVRRVAADDDLVGAPYDGYFGPTTLADTLRDFYGFDLLVHRWDLGRAAGLDVTWDDRQADAVEVALDGFGDSLYMDGICRPAVEPPAGASRQARLLARTGRQA</sequence>